<keyword evidence="3" id="KW-1003">Cell membrane</keyword>
<dbReference type="CDD" id="cd06261">
    <property type="entry name" value="TM_PBP2"/>
    <property type="match status" value="1"/>
</dbReference>
<organism evidence="9">
    <name type="scientific">uncultured Nocardioidaceae bacterium</name>
    <dbReference type="NCBI Taxonomy" id="253824"/>
    <lineage>
        <taxon>Bacteria</taxon>
        <taxon>Bacillati</taxon>
        <taxon>Actinomycetota</taxon>
        <taxon>Actinomycetes</taxon>
        <taxon>Propionibacteriales</taxon>
        <taxon>Nocardioidaceae</taxon>
        <taxon>environmental samples</taxon>
    </lineage>
</organism>
<comment type="subcellular location">
    <subcellularLocation>
        <location evidence="1 7">Cell membrane</location>
        <topology evidence="1 7">Multi-pass membrane protein</topology>
    </subcellularLocation>
</comment>
<sequence length="301" mass="32733">MSVARRSSAGVAWLFLAPYLVLFGTFVLAPIVLGLWISLHSWDFTLPGKPFVGLDNYVDLFSSGSVSFEPFWNSMQATGIFTVFSVPLLIVVPLAVALAMNQKFRGRNIFRAVFFAPYVLGVAVVGVVWRFLLDRNIGAVNNYLGTIGLPDATAWLSSLPAAWVALVGVTVWWTLGFNAVIYLAGLQDISAELYDAAKVDGAGSWASFWHVTLPSLRPVTMFVTLITIIASANMFGQSFIMTNGAPGQDTRTAIFYIAETGLQNFQMGEAAAASWILTLFLMLLSVLVFGFFRLRGGTEAS</sequence>
<keyword evidence="2 7" id="KW-0813">Transport</keyword>
<name>A0A6J4LYX6_9ACTN</name>
<accession>A0A6J4LYX6</accession>
<evidence type="ECO:0000259" key="8">
    <source>
        <dbReference type="PROSITE" id="PS50928"/>
    </source>
</evidence>
<dbReference type="InterPro" id="IPR035906">
    <property type="entry name" value="MetI-like_sf"/>
</dbReference>
<dbReference type="PROSITE" id="PS50928">
    <property type="entry name" value="ABC_TM1"/>
    <property type="match status" value="1"/>
</dbReference>
<feature type="transmembrane region" description="Helical" evidence="7">
    <location>
        <begin position="152"/>
        <end position="175"/>
    </location>
</feature>
<dbReference type="GO" id="GO:0005886">
    <property type="term" value="C:plasma membrane"/>
    <property type="evidence" value="ECO:0007669"/>
    <property type="project" value="UniProtKB-SubCell"/>
</dbReference>
<feature type="transmembrane region" description="Helical" evidence="7">
    <location>
        <begin position="12"/>
        <end position="37"/>
    </location>
</feature>
<evidence type="ECO:0000256" key="6">
    <source>
        <dbReference type="ARBA" id="ARBA00023136"/>
    </source>
</evidence>
<dbReference type="InterPro" id="IPR000515">
    <property type="entry name" value="MetI-like"/>
</dbReference>
<feature type="domain" description="ABC transmembrane type-1" evidence="8">
    <location>
        <begin position="75"/>
        <end position="288"/>
    </location>
</feature>
<evidence type="ECO:0000313" key="9">
    <source>
        <dbReference type="EMBL" id="CAA9343623.1"/>
    </source>
</evidence>
<comment type="similarity">
    <text evidence="7">Belongs to the binding-protein-dependent transport system permease family.</text>
</comment>
<dbReference type="Gene3D" id="1.10.3720.10">
    <property type="entry name" value="MetI-like"/>
    <property type="match status" value="1"/>
</dbReference>
<evidence type="ECO:0000256" key="5">
    <source>
        <dbReference type="ARBA" id="ARBA00022989"/>
    </source>
</evidence>
<evidence type="ECO:0000256" key="7">
    <source>
        <dbReference type="RuleBase" id="RU363032"/>
    </source>
</evidence>
<feature type="transmembrane region" description="Helical" evidence="7">
    <location>
        <begin position="77"/>
        <end position="100"/>
    </location>
</feature>
<keyword evidence="4 7" id="KW-0812">Transmembrane</keyword>
<evidence type="ECO:0000256" key="3">
    <source>
        <dbReference type="ARBA" id="ARBA00022475"/>
    </source>
</evidence>
<proteinExistence type="inferred from homology"/>
<feature type="transmembrane region" description="Helical" evidence="7">
    <location>
        <begin position="272"/>
        <end position="292"/>
    </location>
</feature>
<evidence type="ECO:0000256" key="4">
    <source>
        <dbReference type="ARBA" id="ARBA00022692"/>
    </source>
</evidence>
<dbReference type="PANTHER" id="PTHR30193:SF37">
    <property type="entry name" value="INNER MEMBRANE ABC TRANSPORTER PERMEASE PROTEIN YCJO"/>
    <property type="match status" value="1"/>
</dbReference>
<evidence type="ECO:0000256" key="2">
    <source>
        <dbReference type="ARBA" id="ARBA00022448"/>
    </source>
</evidence>
<dbReference type="SUPFAM" id="SSF161098">
    <property type="entry name" value="MetI-like"/>
    <property type="match status" value="1"/>
</dbReference>
<feature type="transmembrane region" description="Helical" evidence="7">
    <location>
        <begin position="112"/>
        <end position="132"/>
    </location>
</feature>
<dbReference type="EMBL" id="CADCUI010000023">
    <property type="protein sequence ID" value="CAA9343623.1"/>
    <property type="molecule type" value="Genomic_DNA"/>
</dbReference>
<keyword evidence="5 7" id="KW-1133">Transmembrane helix</keyword>
<reference evidence="9" key="1">
    <citation type="submission" date="2020-02" db="EMBL/GenBank/DDBJ databases">
        <authorList>
            <person name="Meier V. D."/>
        </authorList>
    </citation>
    <scope>NUCLEOTIDE SEQUENCE</scope>
    <source>
        <strain evidence="9">AVDCRST_MAG34</strain>
    </source>
</reference>
<gene>
    <name evidence="9" type="ORF">AVDCRST_MAG34-1095</name>
</gene>
<dbReference type="GO" id="GO:0055085">
    <property type="term" value="P:transmembrane transport"/>
    <property type="evidence" value="ECO:0007669"/>
    <property type="project" value="InterPro"/>
</dbReference>
<dbReference type="AlphaFoldDB" id="A0A6J4LYX6"/>
<keyword evidence="6 7" id="KW-0472">Membrane</keyword>
<dbReference type="InterPro" id="IPR051393">
    <property type="entry name" value="ABC_transporter_permease"/>
</dbReference>
<protein>
    <submittedName>
        <fullName evidence="9">ABC transporter, permease protein 1 (Cluster 1, maltose/g3p/polyamine/iron)</fullName>
    </submittedName>
</protein>
<dbReference type="PANTHER" id="PTHR30193">
    <property type="entry name" value="ABC TRANSPORTER PERMEASE PROTEIN"/>
    <property type="match status" value="1"/>
</dbReference>
<feature type="transmembrane region" description="Helical" evidence="7">
    <location>
        <begin position="219"/>
        <end position="240"/>
    </location>
</feature>
<dbReference type="Pfam" id="PF00528">
    <property type="entry name" value="BPD_transp_1"/>
    <property type="match status" value="1"/>
</dbReference>
<evidence type="ECO:0000256" key="1">
    <source>
        <dbReference type="ARBA" id="ARBA00004651"/>
    </source>
</evidence>